<dbReference type="InterPro" id="IPR036188">
    <property type="entry name" value="FAD/NAD-bd_sf"/>
</dbReference>
<dbReference type="Gene3D" id="3.50.50.60">
    <property type="entry name" value="FAD/NAD(P)-binding domain"/>
    <property type="match status" value="1"/>
</dbReference>
<accession>A0A9W7SIQ3</accession>
<comment type="caution">
    <text evidence="5">The sequence shown here is derived from an EMBL/GenBank/DDBJ whole genome shotgun (WGS) entry which is preliminary data.</text>
</comment>
<dbReference type="AlphaFoldDB" id="A0A9W7SIQ3"/>
<sequence>MDSRVSRPPFKIAIVGGGIGGLFCSLAIHHHCTEAGTSVNIDVYEQASQYREIGAGIGVGINAARLYHKLGIGQKLNAIAGNGKGVWITFRRFDTSEEILTLPSDDNAAIRQAPCARSELLDLLRETIESRRAATLHTKKTFKRVEDFGDRVRLHFADSSIAEANIVIGCDGIHSAVRSQFVVDDPIFSGQIAYRGVIPTNSIPSWPFKTYRVVWLAKHRHLLVSPITANNNLNIVAFVTKSEREVADVKESWTSTCERKDAIDDFADFDEPAQQVLRLLPEKPSKWKINDRLPLDQWHYMGGKVVMLGDAAHAMLPHLGAGAGQAVEDAWVLGRALQDFLAGAKNEHFASLEKTMQLYQDVRLPRAQKVQRTSRLAGDTYEFQAEDMKDKTLEECIPIMAERTRERMKWVWEEDLDAAYEKARR</sequence>
<evidence type="ECO:0000313" key="5">
    <source>
        <dbReference type="EMBL" id="KAH9811175.1"/>
    </source>
</evidence>
<dbReference type="SUPFAM" id="SSF54373">
    <property type="entry name" value="FAD-linked reductases, C-terminal domain"/>
    <property type="match status" value="1"/>
</dbReference>
<name>A0A9W7SIQ3_9PEZI</name>
<reference evidence="5 6" key="2">
    <citation type="journal article" date="2021" name="Curr. Genet.">
        <title>Genetic response to nitrogen starvation in the aggressive Eucalyptus foliar pathogen Teratosphaeria destructans.</title>
        <authorList>
            <person name="Havenga M."/>
            <person name="Wingfield B.D."/>
            <person name="Wingfield M.J."/>
            <person name="Dreyer L.L."/>
            <person name="Roets F."/>
            <person name="Aylward J."/>
        </authorList>
    </citation>
    <scope>NUCLEOTIDE SEQUENCE [LARGE SCALE GENOMIC DNA]</scope>
    <source>
        <strain evidence="5">CMW44962</strain>
    </source>
</reference>
<evidence type="ECO:0000256" key="1">
    <source>
        <dbReference type="ARBA" id="ARBA00022630"/>
    </source>
</evidence>
<keyword evidence="3" id="KW-0560">Oxidoreductase</keyword>
<keyword evidence="2" id="KW-0274">FAD</keyword>
<evidence type="ECO:0000259" key="4">
    <source>
        <dbReference type="Pfam" id="PF01494"/>
    </source>
</evidence>
<keyword evidence="6" id="KW-1185">Reference proteome</keyword>
<feature type="domain" description="FAD-binding" evidence="4">
    <location>
        <begin position="11"/>
        <end position="372"/>
    </location>
</feature>
<organism evidence="5 6">
    <name type="scientific">Teratosphaeria destructans</name>
    <dbReference type="NCBI Taxonomy" id="418781"/>
    <lineage>
        <taxon>Eukaryota</taxon>
        <taxon>Fungi</taxon>
        <taxon>Dikarya</taxon>
        <taxon>Ascomycota</taxon>
        <taxon>Pezizomycotina</taxon>
        <taxon>Dothideomycetes</taxon>
        <taxon>Dothideomycetidae</taxon>
        <taxon>Mycosphaerellales</taxon>
        <taxon>Teratosphaeriaceae</taxon>
        <taxon>Teratosphaeria</taxon>
    </lineage>
</organism>
<dbReference type="EMBL" id="RIBY02002489">
    <property type="protein sequence ID" value="KAH9811175.1"/>
    <property type="molecule type" value="Genomic_DNA"/>
</dbReference>
<evidence type="ECO:0000256" key="3">
    <source>
        <dbReference type="ARBA" id="ARBA00023002"/>
    </source>
</evidence>
<dbReference type="InterPro" id="IPR002938">
    <property type="entry name" value="FAD-bd"/>
</dbReference>
<dbReference type="Pfam" id="PF01494">
    <property type="entry name" value="FAD_binding_3"/>
    <property type="match status" value="1"/>
</dbReference>
<evidence type="ECO:0000313" key="6">
    <source>
        <dbReference type="Proteomes" id="UP001138500"/>
    </source>
</evidence>
<dbReference type="GO" id="GO:0016491">
    <property type="term" value="F:oxidoreductase activity"/>
    <property type="evidence" value="ECO:0007669"/>
    <property type="project" value="UniProtKB-KW"/>
</dbReference>
<reference evidence="5 6" key="1">
    <citation type="journal article" date="2018" name="IMA Fungus">
        <title>IMA Genome-F 10: Nine draft genome sequences of Claviceps purpurea s.lat., including C. arundinis, C. humidiphila, and C. cf. spartinae, pseudomolecules for the pitch canker pathogen Fusarium circinatum, draft genome of Davidsoniella eucalypti, Grosmannia galeiformis, Quambalaria eucalypti, and Teratosphaeria destructans.</title>
        <authorList>
            <person name="Wingfield B.D."/>
            <person name="Liu M."/>
            <person name="Nguyen H.D."/>
            <person name="Lane F.A."/>
            <person name="Morgan S.W."/>
            <person name="De Vos L."/>
            <person name="Wilken P.M."/>
            <person name="Duong T.A."/>
            <person name="Aylward J."/>
            <person name="Coetzee M.P."/>
            <person name="Dadej K."/>
            <person name="De Beer Z.W."/>
            <person name="Findlay W."/>
            <person name="Havenga M."/>
            <person name="Kolarik M."/>
            <person name="Menzies J.G."/>
            <person name="Naidoo K."/>
            <person name="Pochopski O."/>
            <person name="Shoukouhi P."/>
            <person name="Santana Q.C."/>
            <person name="Seifert K.A."/>
            <person name="Soal N."/>
            <person name="Steenkamp E.T."/>
            <person name="Tatham C.T."/>
            <person name="van der Nest M.A."/>
            <person name="Wingfield M.J."/>
        </authorList>
    </citation>
    <scope>NUCLEOTIDE SEQUENCE [LARGE SCALE GENOMIC DNA]</scope>
    <source>
        <strain evidence="5">CMW44962</strain>
    </source>
</reference>
<protein>
    <submittedName>
        <fullName evidence="5">FAD binding domain</fullName>
    </submittedName>
</protein>
<dbReference type="InterPro" id="IPR051104">
    <property type="entry name" value="FAD_monoxygenase"/>
</dbReference>
<dbReference type="GO" id="GO:0044550">
    <property type="term" value="P:secondary metabolite biosynthetic process"/>
    <property type="evidence" value="ECO:0007669"/>
    <property type="project" value="TreeGrafter"/>
</dbReference>
<dbReference type="PRINTS" id="PR00420">
    <property type="entry name" value="RNGMNOXGNASE"/>
</dbReference>
<dbReference type="GO" id="GO:0071949">
    <property type="term" value="F:FAD binding"/>
    <property type="evidence" value="ECO:0007669"/>
    <property type="project" value="InterPro"/>
</dbReference>
<dbReference type="OrthoDB" id="417877at2759"/>
<proteinExistence type="predicted"/>
<evidence type="ECO:0000256" key="2">
    <source>
        <dbReference type="ARBA" id="ARBA00022827"/>
    </source>
</evidence>
<dbReference type="SUPFAM" id="SSF51905">
    <property type="entry name" value="FAD/NAD(P)-binding domain"/>
    <property type="match status" value="1"/>
</dbReference>
<keyword evidence="1" id="KW-0285">Flavoprotein</keyword>
<dbReference type="Proteomes" id="UP001138500">
    <property type="component" value="Unassembled WGS sequence"/>
</dbReference>
<gene>
    <name evidence="5" type="ORF">Tdes44962_MAKER05908</name>
</gene>
<dbReference type="PANTHER" id="PTHR46720:SF3">
    <property type="entry name" value="FAD-BINDING DOMAIN-CONTAINING PROTEIN-RELATED"/>
    <property type="match status" value="1"/>
</dbReference>
<dbReference type="PANTHER" id="PTHR46720">
    <property type="entry name" value="HYDROXYLASE, PUTATIVE (AFU_ORTHOLOGUE AFUA_3G01460)-RELATED"/>
    <property type="match status" value="1"/>
</dbReference>